<dbReference type="Proteomes" id="UP001500618">
    <property type="component" value="Unassembled WGS sequence"/>
</dbReference>
<dbReference type="InterPro" id="IPR005693">
    <property type="entry name" value="Mce"/>
</dbReference>
<dbReference type="RefSeq" id="WP_344311420.1">
    <property type="nucleotide sequence ID" value="NZ_BAAANY010000011.1"/>
</dbReference>
<name>A0ABN2H9F3_9ACTN</name>
<keyword evidence="2" id="KW-0812">Transmembrane</keyword>
<feature type="region of interest" description="Disordered" evidence="1">
    <location>
        <begin position="384"/>
        <end position="408"/>
    </location>
</feature>
<dbReference type="Pfam" id="PF02470">
    <property type="entry name" value="MlaD"/>
    <property type="match status" value="1"/>
</dbReference>
<dbReference type="NCBIfam" id="TIGR00996">
    <property type="entry name" value="Mtu_fam_mce"/>
    <property type="match status" value="1"/>
</dbReference>
<organism evidence="5 6">
    <name type="scientific">Fodinicola feengrottensis</name>
    <dbReference type="NCBI Taxonomy" id="435914"/>
    <lineage>
        <taxon>Bacteria</taxon>
        <taxon>Bacillati</taxon>
        <taxon>Actinomycetota</taxon>
        <taxon>Actinomycetes</taxon>
        <taxon>Mycobacteriales</taxon>
        <taxon>Fodinicola</taxon>
    </lineage>
</organism>
<comment type="caution">
    <text evidence="5">The sequence shown here is derived from an EMBL/GenBank/DDBJ whole genome shotgun (WGS) entry which is preliminary data.</text>
</comment>
<dbReference type="Pfam" id="PF11887">
    <property type="entry name" value="Mce4_CUP1"/>
    <property type="match status" value="1"/>
</dbReference>
<sequence>MLTVGVRAKVIAFAVIAVLVIAFVGYRYAGLGPLVGLRGYYDVTVNLPSSGGIYTNADVTYRGVSIGRVGELRLTPDGIQVDLQITNGTANIPVNARAVVTNLSAVGEQYVDLRPTSDSGPYLSNGSTIAVEQTQTPIPVQTLLLSVDSFATSVPTESLQVVVNELHAALQNQGPNLQILLDTTGDFVQAADQNLPATSALIVNGRTVLQTQADQSAALVSFGRDAKLFAHQLATSDPDLRRLIAAAPGAATQISGLLTDTDPGLGVLLANLLTTTNVVETRTGALNQLLALTPTATAIGSTVVQGNALHLGMAVTFFNPLPCVAGYGGTDYRNGLDTTPQAPLNTAAKCTSPASSGILVRGSAHAPYGGGVPTVVDPPQALAGTAAGLTDPPAPVPNSMDGLLGVSK</sequence>
<gene>
    <name evidence="5" type="ORF">GCM10009765_36390</name>
</gene>
<keyword evidence="2" id="KW-0472">Membrane</keyword>
<evidence type="ECO:0000259" key="4">
    <source>
        <dbReference type="Pfam" id="PF11887"/>
    </source>
</evidence>
<protein>
    <submittedName>
        <fullName evidence="5">MlaD family protein</fullName>
    </submittedName>
</protein>
<feature type="domain" description="Mce/MlaD" evidence="3">
    <location>
        <begin position="40"/>
        <end position="115"/>
    </location>
</feature>
<dbReference type="InterPro" id="IPR052336">
    <property type="entry name" value="MlaD_Phospholipid_Transporter"/>
</dbReference>
<dbReference type="InterPro" id="IPR003399">
    <property type="entry name" value="Mce/MlaD"/>
</dbReference>
<evidence type="ECO:0000313" key="5">
    <source>
        <dbReference type="EMBL" id="GAA1683805.1"/>
    </source>
</evidence>
<proteinExistence type="predicted"/>
<feature type="transmembrane region" description="Helical" evidence="2">
    <location>
        <begin position="6"/>
        <end position="29"/>
    </location>
</feature>
<dbReference type="InterPro" id="IPR024516">
    <property type="entry name" value="Mce_C"/>
</dbReference>
<reference evidence="5 6" key="1">
    <citation type="journal article" date="2019" name="Int. J. Syst. Evol. Microbiol.">
        <title>The Global Catalogue of Microorganisms (GCM) 10K type strain sequencing project: providing services to taxonomists for standard genome sequencing and annotation.</title>
        <authorList>
            <consortium name="The Broad Institute Genomics Platform"/>
            <consortium name="The Broad Institute Genome Sequencing Center for Infectious Disease"/>
            <person name="Wu L."/>
            <person name="Ma J."/>
        </authorList>
    </citation>
    <scope>NUCLEOTIDE SEQUENCE [LARGE SCALE GENOMIC DNA]</scope>
    <source>
        <strain evidence="5 6">JCM 14718</strain>
    </source>
</reference>
<evidence type="ECO:0000256" key="1">
    <source>
        <dbReference type="SAM" id="MobiDB-lite"/>
    </source>
</evidence>
<evidence type="ECO:0000259" key="3">
    <source>
        <dbReference type="Pfam" id="PF02470"/>
    </source>
</evidence>
<evidence type="ECO:0000313" key="6">
    <source>
        <dbReference type="Proteomes" id="UP001500618"/>
    </source>
</evidence>
<feature type="domain" description="Mammalian cell entry C-terminal" evidence="4">
    <location>
        <begin position="122"/>
        <end position="291"/>
    </location>
</feature>
<accession>A0ABN2H9F3</accession>
<dbReference type="PANTHER" id="PTHR33371:SF16">
    <property type="entry name" value="MCE-FAMILY PROTEIN MCE3F"/>
    <property type="match status" value="1"/>
</dbReference>
<keyword evidence="2" id="KW-1133">Transmembrane helix</keyword>
<evidence type="ECO:0000256" key="2">
    <source>
        <dbReference type="SAM" id="Phobius"/>
    </source>
</evidence>
<keyword evidence="6" id="KW-1185">Reference proteome</keyword>
<dbReference type="PANTHER" id="PTHR33371">
    <property type="entry name" value="INTERMEMBRANE PHOSPHOLIPID TRANSPORT SYSTEM BINDING PROTEIN MLAD-RELATED"/>
    <property type="match status" value="1"/>
</dbReference>
<dbReference type="EMBL" id="BAAANY010000011">
    <property type="protein sequence ID" value="GAA1683805.1"/>
    <property type="molecule type" value="Genomic_DNA"/>
</dbReference>